<dbReference type="SUPFAM" id="SSF51735">
    <property type="entry name" value="NAD(P)-binding Rossmann-fold domains"/>
    <property type="match status" value="1"/>
</dbReference>
<dbReference type="OrthoDB" id="676515at2759"/>
<gene>
    <name evidence="2" type="ORF">SI8410_12016638</name>
</gene>
<evidence type="ECO:0000256" key="1">
    <source>
        <dbReference type="ARBA" id="ARBA00006484"/>
    </source>
</evidence>
<dbReference type="Pfam" id="PF00106">
    <property type="entry name" value="adh_short"/>
    <property type="match status" value="1"/>
</dbReference>
<dbReference type="EMBL" id="LR746275">
    <property type="protein sequence ID" value="CAA7405960.1"/>
    <property type="molecule type" value="Genomic_DNA"/>
</dbReference>
<organism evidence="2 3">
    <name type="scientific">Spirodela intermedia</name>
    <name type="common">Intermediate duckweed</name>
    <dbReference type="NCBI Taxonomy" id="51605"/>
    <lineage>
        <taxon>Eukaryota</taxon>
        <taxon>Viridiplantae</taxon>
        <taxon>Streptophyta</taxon>
        <taxon>Embryophyta</taxon>
        <taxon>Tracheophyta</taxon>
        <taxon>Spermatophyta</taxon>
        <taxon>Magnoliopsida</taxon>
        <taxon>Liliopsida</taxon>
        <taxon>Araceae</taxon>
        <taxon>Lemnoideae</taxon>
        <taxon>Spirodela</taxon>
    </lineage>
</organism>
<comment type="similarity">
    <text evidence="1">Belongs to the short-chain dehydrogenases/reductases (SDR) family.</text>
</comment>
<keyword evidence="3" id="KW-1185">Reference proteome</keyword>
<dbReference type="Proteomes" id="UP000663760">
    <property type="component" value="Chromosome 12"/>
</dbReference>
<dbReference type="GO" id="GO:0009688">
    <property type="term" value="P:abscisic acid biosynthetic process"/>
    <property type="evidence" value="ECO:0007669"/>
    <property type="project" value="TreeGrafter"/>
</dbReference>
<dbReference type="PANTHER" id="PTHR42820:SF1">
    <property type="entry name" value="SHORT-CHAIN DEHYDROGENASE_REDUCTASE FAMILY PROTEIN"/>
    <property type="match status" value="1"/>
</dbReference>
<dbReference type="Gene3D" id="3.40.50.720">
    <property type="entry name" value="NAD(P)-binding Rossmann-like Domain"/>
    <property type="match status" value="1"/>
</dbReference>
<sequence>MSAHVADKVKLGIIRISDLSQDLSFLPFLEGKVALITGGASGIGKRITRLFWSHGAKVCVLDIQDDRGQRLQCFSL</sequence>
<evidence type="ECO:0000313" key="2">
    <source>
        <dbReference type="EMBL" id="CAA7405960.1"/>
    </source>
</evidence>
<dbReference type="AlphaFoldDB" id="A0A7I8L7X1"/>
<evidence type="ECO:0000313" key="3">
    <source>
        <dbReference type="Proteomes" id="UP000663760"/>
    </source>
</evidence>
<name>A0A7I8L7X1_SPIIN</name>
<protein>
    <submittedName>
        <fullName evidence="2">Uncharacterized protein</fullName>
    </submittedName>
</protein>
<accession>A0A7I8L7X1</accession>
<dbReference type="InterPro" id="IPR036291">
    <property type="entry name" value="NAD(P)-bd_dom_sf"/>
</dbReference>
<proteinExistence type="inferred from homology"/>
<dbReference type="InterPro" id="IPR002347">
    <property type="entry name" value="SDR_fam"/>
</dbReference>
<dbReference type="PANTHER" id="PTHR42820">
    <property type="entry name" value="SHORT-CHAIN DEHYDROGENASE REDUCTASE"/>
    <property type="match status" value="1"/>
</dbReference>
<reference evidence="2" key="1">
    <citation type="submission" date="2020-02" db="EMBL/GenBank/DDBJ databases">
        <authorList>
            <person name="Scholz U."/>
            <person name="Mascher M."/>
            <person name="Fiebig A."/>
        </authorList>
    </citation>
    <scope>NUCLEOTIDE SEQUENCE</scope>
</reference>
<dbReference type="GO" id="GO:0005829">
    <property type="term" value="C:cytosol"/>
    <property type="evidence" value="ECO:0007669"/>
    <property type="project" value="TreeGrafter"/>
</dbReference>
<dbReference type="GO" id="GO:0010301">
    <property type="term" value="F:xanthoxin dehydrogenase (NAD+) activity"/>
    <property type="evidence" value="ECO:0007669"/>
    <property type="project" value="TreeGrafter"/>
</dbReference>